<keyword evidence="8 15" id="KW-1133">Transmembrane helix</keyword>
<feature type="region of interest" description="Disordered" evidence="14">
    <location>
        <begin position="1"/>
        <end position="74"/>
    </location>
</feature>
<sequence length="397" mass="43818">MVRAEEAIAFGEGSSDEMSTPRSPFPPTLSLPTGEFQQLSRGRERGRQVRARRPGQQGPTSSSIRTETTLSTESDPWAWILRSQRSLPGWTLALPQHHPAPRPSPAPFSTSPTAPRPRTRECQREQVQDRAGSSLEKEKERKREEERKREVRGSLLALQSPACGATCPCCLLSWPSGLSLESGLLANRAVNLTEGFPYIRAASSASCSTWELLWESGSGAPAHFPLLPAAWICIIRYHQLRDLGVGKWFNLLILWTGLLCALGTSVVGNFQQKNQLPTHLTGAFFAFFVGNLYFWMQHLLFWWMKSLPQPGPPWIGPLRLGLCSLCTILMVTMVILHSWLLRSASAACEWAVAMLLFTLFGLFAVDFSGLDGCTLTLRPGPSLSSPPASPLSLQIPL</sequence>
<evidence type="ECO:0000256" key="4">
    <source>
        <dbReference type="ARBA" id="ARBA00006565"/>
    </source>
</evidence>
<evidence type="ECO:0000256" key="6">
    <source>
        <dbReference type="ARBA" id="ARBA00022692"/>
    </source>
</evidence>
<keyword evidence="17" id="KW-1185">Reference proteome</keyword>
<dbReference type="PANTHER" id="PTHR21324:SF3">
    <property type="entry name" value="MODULATOR OF MACROAUTOPHAGY TMEM150B"/>
    <property type="match status" value="1"/>
</dbReference>
<comment type="similarity">
    <text evidence="4">Belongs to the DRAM/TMEM150 family.</text>
</comment>
<evidence type="ECO:0000259" key="16">
    <source>
        <dbReference type="Pfam" id="PF10277"/>
    </source>
</evidence>
<feature type="transmembrane region" description="Helical" evidence="15">
    <location>
        <begin position="316"/>
        <end position="340"/>
    </location>
</feature>
<keyword evidence="10 15" id="KW-0472">Membrane</keyword>
<keyword evidence="11" id="KW-0325">Glycoprotein</keyword>
<reference evidence="18" key="1">
    <citation type="submission" date="2025-08" db="UniProtKB">
        <authorList>
            <consortium name="RefSeq"/>
        </authorList>
    </citation>
    <scope>IDENTIFICATION</scope>
    <source>
        <tissue evidence="18">Blood</tissue>
    </source>
</reference>
<evidence type="ECO:0000313" key="17">
    <source>
        <dbReference type="Proteomes" id="UP001652583"/>
    </source>
</evidence>
<keyword evidence="12" id="KW-0968">Cytoplasmic vesicle</keyword>
<proteinExistence type="inferred from homology"/>
<evidence type="ECO:0000256" key="10">
    <source>
        <dbReference type="ARBA" id="ARBA00023136"/>
    </source>
</evidence>
<evidence type="ECO:0000256" key="12">
    <source>
        <dbReference type="ARBA" id="ARBA00023329"/>
    </source>
</evidence>
<dbReference type="Pfam" id="PF10277">
    <property type="entry name" value="Frag1"/>
    <property type="match status" value="1"/>
</dbReference>
<dbReference type="Proteomes" id="UP001652583">
    <property type="component" value="Chromosome E2"/>
</dbReference>
<evidence type="ECO:0000256" key="1">
    <source>
        <dbReference type="ARBA" id="ARBA00004337"/>
    </source>
</evidence>
<accession>A0ABM3P4N1</accession>
<evidence type="ECO:0000256" key="3">
    <source>
        <dbReference type="ARBA" id="ARBA00004651"/>
    </source>
</evidence>
<dbReference type="InterPro" id="IPR050911">
    <property type="entry name" value="DRAM/TMEM150_Autophagy_Mod"/>
</dbReference>
<keyword evidence="9" id="KW-0072">Autophagy</keyword>
<feature type="transmembrane region" description="Helical" evidence="15">
    <location>
        <begin position="282"/>
        <end position="304"/>
    </location>
</feature>
<name>A0ABM3P4N1_ACIJB</name>
<organism evidence="17 18">
    <name type="scientific">Acinonyx jubatus</name>
    <name type="common">Cheetah</name>
    <dbReference type="NCBI Taxonomy" id="32536"/>
    <lineage>
        <taxon>Eukaryota</taxon>
        <taxon>Metazoa</taxon>
        <taxon>Chordata</taxon>
        <taxon>Craniata</taxon>
        <taxon>Vertebrata</taxon>
        <taxon>Euteleostomi</taxon>
        <taxon>Mammalia</taxon>
        <taxon>Eutheria</taxon>
        <taxon>Laurasiatheria</taxon>
        <taxon>Carnivora</taxon>
        <taxon>Feliformia</taxon>
        <taxon>Felidae</taxon>
        <taxon>Felinae</taxon>
        <taxon>Acinonyx</taxon>
    </lineage>
</organism>
<feature type="domain" description="CWH43-like N-terminal" evidence="16">
    <location>
        <begin position="227"/>
        <end position="369"/>
    </location>
</feature>
<evidence type="ECO:0000256" key="7">
    <source>
        <dbReference type="ARBA" id="ARBA00022753"/>
    </source>
</evidence>
<feature type="compositionally biased region" description="Polar residues" evidence="14">
    <location>
        <begin position="59"/>
        <end position="74"/>
    </location>
</feature>
<evidence type="ECO:0000256" key="5">
    <source>
        <dbReference type="ARBA" id="ARBA00022475"/>
    </source>
</evidence>
<dbReference type="GeneID" id="106980882"/>
<evidence type="ECO:0000256" key="15">
    <source>
        <dbReference type="SAM" id="Phobius"/>
    </source>
</evidence>
<keyword evidence="7" id="KW-0967">Endosome</keyword>
<evidence type="ECO:0000313" key="18">
    <source>
        <dbReference type="RefSeq" id="XP_053066631.1"/>
    </source>
</evidence>
<evidence type="ECO:0000256" key="14">
    <source>
        <dbReference type="SAM" id="MobiDB-lite"/>
    </source>
</evidence>
<feature type="compositionally biased region" description="Basic and acidic residues" evidence="14">
    <location>
        <begin position="118"/>
        <end position="128"/>
    </location>
</feature>
<keyword evidence="6 15" id="KW-0812">Transmembrane</keyword>
<dbReference type="InterPro" id="IPR019402">
    <property type="entry name" value="CWH43_N"/>
</dbReference>
<feature type="transmembrane region" description="Helical" evidence="15">
    <location>
        <begin position="248"/>
        <end position="270"/>
    </location>
</feature>
<comment type="subcellular location">
    <subcellularLocation>
        <location evidence="3">Cell membrane</location>
        <topology evidence="3">Multi-pass membrane protein</topology>
    </subcellularLocation>
    <subcellularLocation>
        <location evidence="2">Cytoplasmic vesicle</location>
        <location evidence="2">Autophagosome membrane</location>
        <topology evidence="2">Multi-pass membrane protein</topology>
    </subcellularLocation>
    <subcellularLocation>
        <location evidence="1">Endosome membrane</location>
        <topology evidence="1">Multi-pass membrane protein</topology>
    </subcellularLocation>
</comment>
<feature type="region of interest" description="Disordered" evidence="14">
    <location>
        <begin position="91"/>
        <end position="151"/>
    </location>
</feature>
<protein>
    <submittedName>
        <fullName evidence="18">Modulator of macroautophagy TMEM150B isoform X1</fullName>
    </submittedName>
</protein>
<evidence type="ECO:0000256" key="2">
    <source>
        <dbReference type="ARBA" id="ARBA00004542"/>
    </source>
</evidence>
<evidence type="ECO:0000256" key="13">
    <source>
        <dbReference type="ARBA" id="ARBA00045144"/>
    </source>
</evidence>
<comment type="function">
    <text evidence="13">Modulator of macroautophagy that causes accumulation of autophagosomes under basal conditions and enhances autophagic flux. Represses cell death and promotes long-term clonogenic survival of cells grown in the absence of glucose in a macroautophagy-independent manner. May have some role in extracellular matrix engulfment or growth factor receptor recycling, both of which can modulate cell survival.</text>
</comment>
<dbReference type="PANTHER" id="PTHR21324">
    <property type="entry name" value="FASTING-INDUCIBLE INTEGRAL MEMBRANE PROTEIN TM6P1-RELATED"/>
    <property type="match status" value="1"/>
</dbReference>
<feature type="transmembrane region" description="Helical" evidence="15">
    <location>
        <begin position="347"/>
        <end position="365"/>
    </location>
</feature>
<feature type="compositionally biased region" description="Basic and acidic residues" evidence="14">
    <location>
        <begin position="135"/>
        <end position="151"/>
    </location>
</feature>
<evidence type="ECO:0000256" key="9">
    <source>
        <dbReference type="ARBA" id="ARBA00023006"/>
    </source>
</evidence>
<evidence type="ECO:0000256" key="8">
    <source>
        <dbReference type="ARBA" id="ARBA00022989"/>
    </source>
</evidence>
<gene>
    <name evidence="18" type="primary">TMEM150B</name>
</gene>
<evidence type="ECO:0000256" key="11">
    <source>
        <dbReference type="ARBA" id="ARBA00023180"/>
    </source>
</evidence>
<keyword evidence="5" id="KW-1003">Cell membrane</keyword>
<dbReference type="RefSeq" id="XP_053066631.1">
    <property type="nucleotide sequence ID" value="XM_053210656.1"/>
</dbReference>